<evidence type="ECO:0000313" key="2">
    <source>
        <dbReference type="Proteomes" id="UP001596540"/>
    </source>
</evidence>
<evidence type="ECO:0000313" key="1">
    <source>
        <dbReference type="EMBL" id="MFC7330771.1"/>
    </source>
</evidence>
<comment type="caution">
    <text evidence="1">The sequence shown here is derived from an EMBL/GenBank/DDBJ whole genome shotgun (WGS) entry which is preliminary data.</text>
</comment>
<keyword evidence="2" id="KW-1185">Reference proteome</keyword>
<dbReference type="Proteomes" id="UP001596540">
    <property type="component" value="Unassembled WGS sequence"/>
</dbReference>
<dbReference type="RefSeq" id="WP_379873419.1">
    <property type="nucleotide sequence ID" value="NZ_JBHTBH010000014.1"/>
</dbReference>
<gene>
    <name evidence="1" type="ORF">ACFQRF_23850</name>
</gene>
<proteinExistence type="predicted"/>
<organism evidence="1 2">
    <name type="scientific">Marinactinospora rubrisoli</name>
    <dbReference type="NCBI Taxonomy" id="2715399"/>
    <lineage>
        <taxon>Bacteria</taxon>
        <taxon>Bacillati</taxon>
        <taxon>Actinomycetota</taxon>
        <taxon>Actinomycetes</taxon>
        <taxon>Streptosporangiales</taxon>
        <taxon>Nocardiopsidaceae</taxon>
        <taxon>Marinactinospora</taxon>
    </lineage>
</organism>
<name>A0ABW2KNC7_9ACTN</name>
<reference evidence="2" key="1">
    <citation type="journal article" date="2019" name="Int. J. Syst. Evol. Microbiol.">
        <title>The Global Catalogue of Microorganisms (GCM) 10K type strain sequencing project: providing services to taxonomists for standard genome sequencing and annotation.</title>
        <authorList>
            <consortium name="The Broad Institute Genomics Platform"/>
            <consortium name="The Broad Institute Genome Sequencing Center for Infectious Disease"/>
            <person name="Wu L."/>
            <person name="Ma J."/>
        </authorList>
    </citation>
    <scope>NUCLEOTIDE SEQUENCE [LARGE SCALE GENOMIC DNA]</scope>
    <source>
        <strain evidence="2">CGMCC 4.7382</strain>
    </source>
</reference>
<dbReference type="EMBL" id="JBHTBH010000014">
    <property type="protein sequence ID" value="MFC7330771.1"/>
    <property type="molecule type" value="Genomic_DNA"/>
</dbReference>
<protein>
    <submittedName>
        <fullName evidence="1">Uncharacterized protein</fullName>
    </submittedName>
</protein>
<accession>A0ABW2KNC7</accession>
<sequence length="67" mass="7452">MKNPFSAKTPAEWLEARYERTAELAAREQELMKKIARAKYGSAGDLAAAGRDLRALYQELKDLGGQP</sequence>